<dbReference type="PANTHER" id="PTHR30146">
    <property type="entry name" value="LACI-RELATED TRANSCRIPTIONAL REPRESSOR"/>
    <property type="match status" value="1"/>
</dbReference>
<dbReference type="RefSeq" id="WP_200464164.1">
    <property type="nucleotide sequence ID" value="NZ_JAENRR010000010.1"/>
</dbReference>
<dbReference type="EMBL" id="JAENRR010000010">
    <property type="protein sequence ID" value="MBK3516936.1"/>
    <property type="molecule type" value="Genomic_DNA"/>
</dbReference>
<dbReference type="Pfam" id="PF13377">
    <property type="entry name" value="Peripla_BP_3"/>
    <property type="match status" value="1"/>
</dbReference>
<dbReference type="SMART" id="SM00354">
    <property type="entry name" value="HTH_LACI"/>
    <property type="match status" value="1"/>
</dbReference>
<evidence type="ECO:0000256" key="1">
    <source>
        <dbReference type="ARBA" id="ARBA00023015"/>
    </source>
</evidence>
<dbReference type="Gene3D" id="3.40.50.2300">
    <property type="match status" value="2"/>
</dbReference>
<dbReference type="SUPFAM" id="SSF53822">
    <property type="entry name" value="Periplasmic binding protein-like I"/>
    <property type="match status" value="1"/>
</dbReference>
<evidence type="ECO:0000256" key="3">
    <source>
        <dbReference type="ARBA" id="ARBA00023163"/>
    </source>
</evidence>
<keyword evidence="6" id="KW-1185">Reference proteome</keyword>
<dbReference type="InterPro" id="IPR000843">
    <property type="entry name" value="HTH_LacI"/>
</dbReference>
<feature type="domain" description="HTH lacI-type" evidence="4">
    <location>
        <begin position="6"/>
        <end position="60"/>
    </location>
</feature>
<organism evidence="5 6">
    <name type="scientific">Carboxylicivirga marina</name>
    <dbReference type="NCBI Taxonomy" id="2800988"/>
    <lineage>
        <taxon>Bacteria</taxon>
        <taxon>Pseudomonadati</taxon>
        <taxon>Bacteroidota</taxon>
        <taxon>Bacteroidia</taxon>
        <taxon>Marinilabiliales</taxon>
        <taxon>Marinilabiliaceae</taxon>
        <taxon>Carboxylicivirga</taxon>
    </lineage>
</organism>
<dbReference type="PROSITE" id="PS50932">
    <property type="entry name" value="HTH_LACI_2"/>
    <property type="match status" value="1"/>
</dbReference>
<evidence type="ECO:0000313" key="6">
    <source>
        <dbReference type="Proteomes" id="UP000605676"/>
    </source>
</evidence>
<gene>
    <name evidence="5" type="ORF">JIV24_06250</name>
</gene>
<dbReference type="PROSITE" id="PS00717">
    <property type="entry name" value="SIGMA54_1"/>
    <property type="match status" value="1"/>
</dbReference>
<sequence>MKSQPITIKDIARILGISPSTVSRALKDHPDISPKTKQLVQTFAEKVNYRPNALALSLRSSKTNTIGIVIPEIVHHFFSSVISGIEDVAYGRGYNAIICQTNENYQREVIDLQALVDNRVDGILVSMSKNTHEFTHFENLRENGVPVVFFDRICEQISSDRVIADDFEGARIATKHLIGKGCKKIMHLAAPQHLLIGKNRKEGFTSALKEHKLVSDDRYIIKCDTREAVFAKADDIIRLAPEIDGIFAVNDSTAIAAMQVLQRNGYSIPKDIAVAGFGDGPNANIAYPPLTTVEQKGYDIGQAAMRLLIGHIEGTVEDEEFETKIFTPELVERTSSQLGHNVR</sequence>
<protein>
    <submittedName>
        <fullName evidence="5">LacI family DNA-binding transcriptional regulator</fullName>
    </submittedName>
</protein>
<evidence type="ECO:0000313" key="5">
    <source>
        <dbReference type="EMBL" id="MBK3516936.1"/>
    </source>
</evidence>
<dbReference type="Gene3D" id="1.10.260.40">
    <property type="entry name" value="lambda repressor-like DNA-binding domains"/>
    <property type="match status" value="1"/>
</dbReference>
<dbReference type="InterPro" id="IPR028082">
    <property type="entry name" value="Peripla_BP_I"/>
</dbReference>
<reference evidence="5 6" key="1">
    <citation type="submission" date="2021-01" db="EMBL/GenBank/DDBJ databases">
        <title>Carboxyliciviraga sp.nov., isolated from coastal sediments.</title>
        <authorList>
            <person name="Lu D."/>
            <person name="Zhang T."/>
        </authorList>
    </citation>
    <scope>NUCLEOTIDE SEQUENCE [LARGE SCALE GENOMIC DNA]</scope>
    <source>
        <strain evidence="5 6">N1Y132</strain>
    </source>
</reference>
<dbReference type="PANTHER" id="PTHR30146:SF109">
    <property type="entry name" value="HTH-TYPE TRANSCRIPTIONAL REGULATOR GALS"/>
    <property type="match status" value="1"/>
</dbReference>
<dbReference type="InterPro" id="IPR046335">
    <property type="entry name" value="LacI/GalR-like_sensor"/>
</dbReference>
<keyword evidence="2 5" id="KW-0238">DNA-binding</keyword>
<dbReference type="InterPro" id="IPR010982">
    <property type="entry name" value="Lambda_DNA-bd_dom_sf"/>
</dbReference>
<name>A0ABS1HGZ4_9BACT</name>
<dbReference type="Pfam" id="PF00356">
    <property type="entry name" value="LacI"/>
    <property type="match status" value="1"/>
</dbReference>
<dbReference type="Proteomes" id="UP000605676">
    <property type="component" value="Unassembled WGS sequence"/>
</dbReference>
<dbReference type="CDD" id="cd01392">
    <property type="entry name" value="HTH_LacI"/>
    <property type="match status" value="1"/>
</dbReference>
<dbReference type="GO" id="GO:0003677">
    <property type="term" value="F:DNA binding"/>
    <property type="evidence" value="ECO:0007669"/>
    <property type="project" value="UniProtKB-KW"/>
</dbReference>
<keyword evidence="3" id="KW-0804">Transcription</keyword>
<proteinExistence type="predicted"/>
<evidence type="ECO:0000256" key="2">
    <source>
        <dbReference type="ARBA" id="ARBA00023125"/>
    </source>
</evidence>
<evidence type="ECO:0000259" key="4">
    <source>
        <dbReference type="PROSITE" id="PS50932"/>
    </source>
</evidence>
<keyword evidence="1" id="KW-0805">Transcription regulation</keyword>
<comment type="caution">
    <text evidence="5">The sequence shown here is derived from an EMBL/GenBank/DDBJ whole genome shotgun (WGS) entry which is preliminary data.</text>
</comment>
<dbReference type="SUPFAM" id="SSF47413">
    <property type="entry name" value="lambda repressor-like DNA-binding domains"/>
    <property type="match status" value="1"/>
</dbReference>
<dbReference type="CDD" id="cd06267">
    <property type="entry name" value="PBP1_LacI_sugar_binding-like"/>
    <property type="match status" value="1"/>
</dbReference>
<accession>A0ABS1HGZ4</accession>
<dbReference type="InterPro" id="IPR000394">
    <property type="entry name" value="RNA_pol_sigma_54"/>
</dbReference>